<comment type="caution">
    <text evidence="1">The sequence shown here is derived from an EMBL/GenBank/DDBJ whole genome shotgun (WGS) entry which is preliminary data.</text>
</comment>
<reference evidence="1" key="1">
    <citation type="submission" date="2022-10" db="EMBL/GenBank/DDBJ databases">
        <title>Tapping the CABI collections for fungal endophytes: first genome assemblies for Collariella, Neodidymelliopsis, Ascochyta clinopodiicola, Didymella pomorum, Didymosphaeria variabile, Neocosmospora piperis and Neocucurbitaria cava.</title>
        <authorList>
            <person name="Hill R."/>
        </authorList>
    </citation>
    <scope>NUCLEOTIDE SEQUENCE</scope>
    <source>
        <strain evidence="1">IMI 356814</strain>
    </source>
</reference>
<organism evidence="1 2">
    <name type="scientific">Neocucurbitaria cava</name>
    <dbReference type="NCBI Taxonomy" id="798079"/>
    <lineage>
        <taxon>Eukaryota</taxon>
        <taxon>Fungi</taxon>
        <taxon>Dikarya</taxon>
        <taxon>Ascomycota</taxon>
        <taxon>Pezizomycotina</taxon>
        <taxon>Dothideomycetes</taxon>
        <taxon>Pleosporomycetidae</taxon>
        <taxon>Pleosporales</taxon>
        <taxon>Pleosporineae</taxon>
        <taxon>Cucurbitariaceae</taxon>
        <taxon>Neocucurbitaria</taxon>
    </lineage>
</organism>
<protein>
    <submittedName>
        <fullName evidence="1">Uncharacterized protein</fullName>
    </submittedName>
</protein>
<dbReference type="OrthoDB" id="3796237at2759"/>
<name>A0A9W8Y3L7_9PLEO</name>
<evidence type="ECO:0000313" key="2">
    <source>
        <dbReference type="Proteomes" id="UP001140560"/>
    </source>
</evidence>
<proteinExistence type="predicted"/>
<accession>A0A9W8Y3L7</accession>
<keyword evidence="2" id="KW-1185">Reference proteome</keyword>
<evidence type="ECO:0000313" key="1">
    <source>
        <dbReference type="EMBL" id="KAJ4366229.1"/>
    </source>
</evidence>
<dbReference type="Proteomes" id="UP001140560">
    <property type="component" value="Unassembled WGS sequence"/>
</dbReference>
<dbReference type="EMBL" id="JAPEUY010000014">
    <property type="protein sequence ID" value="KAJ4366229.1"/>
    <property type="molecule type" value="Genomic_DNA"/>
</dbReference>
<sequence>MTRPQQQNPPPPPTPGEKDIEAARRRAVNLYRTQAPTPDFDNWYINPPFRLDVFISSRVCDLYTDRGQSNRQQGALFVAKLNLPDAYLTADPVLKEEQLTKYMLYSRALDLYDARLKYIQEEGVKRLSVWSTWHAAKQQMRASERSKLVVTAAFTAEEERLEGRVAACESTLEWTEDDYCRRKMDFVGEVYALLEACGDWARGKVLLDELGEMYEWLRMGAFRGRLEDGVVVVVYDGLKRVVPQV</sequence>
<dbReference type="AlphaFoldDB" id="A0A9W8Y3L7"/>
<gene>
    <name evidence="1" type="ORF">N0V83_007865</name>
</gene>